<evidence type="ECO:0000256" key="4">
    <source>
        <dbReference type="ARBA" id="ARBA00022527"/>
    </source>
</evidence>
<evidence type="ECO:0000256" key="5">
    <source>
        <dbReference type="ARBA" id="ARBA00022553"/>
    </source>
</evidence>
<dbReference type="GO" id="GO:0045944">
    <property type="term" value="P:positive regulation of transcription by RNA polymerase II"/>
    <property type="evidence" value="ECO:0007669"/>
    <property type="project" value="TreeGrafter"/>
</dbReference>
<evidence type="ECO:0000256" key="7">
    <source>
        <dbReference type="ARBA" id="ARBA00022741"/>
    </source>
</evidence>
<keyword evidence="4" id="KW-0723">Serine/threonine-protein kinase</keyword>
<evidence type="ECO:0000256" key="1">
    <source>
        <dbReference type="ARBA" id="ARBA00004123"/>
    </source>
</evidence>
<organism evidence="12">
    <name type="scientific">Arion vulgaris</name>
    <dbReference type="NCBI Taxonomy" id="1028688"/>
    <lineage>
        <taxon>Eukaryota</taxon>
        <taxon>Metazoa</taxon>
        <taxon>Spiralia</taxon>
        <taxon>Lophotrochozoa</taxon>
        <taxon>Mollusca</taxon>
        <taxon>Gastropoda</taxon>
        <taxon>Heterobranchia</taxon>
        <taxon>Euthyneura</taxon>
        <taxon>Panpulmonata</taxon>
        <taxon>Eupulmonata</taxon>
        <taxon>Stylommatophora</taxon>
        <taxon>Helicina</taxon>
        <taxon>Arionoidea</taxon>
        <taxon>Arionidae</taxon>
        <taxon>Arion</taxon>
    </lineage>
</organism>
<proteinExistence type="predicted"/>
<keyword evidence="7" id="KW-0547">Nucleotide-binding</keyword>
<evidence type="ECO:0000256" key="8">
    <source>
        <dbReference type="ARBA" id="ARBA00022777"/>
    </source>
</evidence>
<dbReference type="Pfam" id="PF18397">
    <property type="entry name" value="IKBKB_SDD"/>
    <property type="match status" value="1"/>
</dbReference>
<comment type="subcellular location">
    <subcellularLocation>
        <location evidence="2">Cytoplasm</location>
    </subcellularLocation>
    <subcellularLocation>
        <location evidence="1">Nucleus</location>
    </subcellularLocation>
</comment>
<evidence type="ECO:0000256" key="3">
    <source>
        <dbReference type="ARBA" id="ARBA00022490"/>
    </source>
</evidence>
<protein>
    <recommendedName>
        <fullName evidence="11">IKBKB scaffold dimerization domain-containing protein</fullName>
    </recommendedName>
</protein>
<dbReference type="InterPro" id="IPR051180">
    <property type="entry name" value="IKK"/>
</dbReference>
<feature type="non-terminal residue" evidence="12">
    <location>
        <position position="1"/>
    </location>
</feature>
<evidence type="ECO:0000256" key="6">
    <source>
        <dbReference type="ARBA" id="ARBA00022679"/>
    </source>
</evidence>
<evidence type="ECO:0000313" key="12">
    <source>
        <dbReference type="EMBL" id="CEK69102.1"/>
    </source>
</evidence>
<keyword evidence="3" id="KW-0963">Cytoplasm</keyword>
<dbReference type="PANTHER" id="PTHR22969">
    <property type="entry name" value="IKB KINASE"/>
    <property type="match status" value="1"/>
</dbReference>
<dbReference type="EMBL" id="HACG01022237">
    <property type="protein sequence ID" value="CEK69102.1"/>
    <property type="molecule type" value="Transcribed_RNA"/>
</dbReference>
<keyword evidence="8" id="KW-0418">Kinase</keyword>
<keyword evidence="9" id="KW-0067">ATP-binding</keyword>
<dbReference type="GO" id="GO:0008384">
    <property type="term" value="F:IkappaB kinase activity"/>
    <property type="evidence" value="ECO:0007669"/>
    <property type="project" value="TreeGrafter"/>
</dbReference>
<evidence type="ECO:0000256" key="9">
    <source>
        <dbReference type="ARBA" id="ARBA00022840"/>
    </source>
</evidence>
<dbReference type="GO" id="GO:0005524">
    <property type="term" value="F:ATP binding"/>
    <property type="evidence" value="ECO:0007669"/>
    <property type="project" value="UniProtKB-KW"/>
</dbReference>
<dbReference type="GO" id="GO:0033209">
    <property type="term" value="P:tumor necrosis factor-mediated signaling pathway"/>
    <property type="evidence" value="ECO:0007669"/>
    <property type="project" value="TreeGrafter"/>
</dbReference>
<feature type="domain" description="IKBKB scaffold dimerization" evidence="11">
    <location>
        <begin position="7"/>
        <end position="187"/>
    </location>
</feature>
<evidence type="ECO:0000256" key="10">
    <source>
        <dbReference type="ARBA" id="ARBA00023242"/>
    </source>
</evidence>
<evidence type="ECO:0000259" key="11">
    <source>
        <dbReference type="Pfam" id="PF18397"/>
    </source>
</evidence>
<keyword evidence="5" id="KW-0597">Phosphoprotein</keyword>
<name>A0A0B6ZL24_9EUPU</name>
<dbReference type="InterPro" id="IPR046375">
    <property type="entry name" value="IKBKB_SDD_sf"/>
</dbReference>
<keyword evidence="6" id="KW-0808">Transferase</keyword>
<dbReference type="AlphaFoldDB" id="A0A0B6ZL24"/>
<accession>A0A0B6ZL24</accession>
<dbReference type="Gene3D" id="1.20.1270.250">
    <property type="match status" value="1"/>
</dbReference>
<gene>
    <name evidence="12" type="primary">ORF68912</name>
</gene>
<dbReference type="GO" id="GO:0008385">
    <property type="term" value="C:IkappaB kinase complex"/>
    <property type="evidence" value="ECO:0007669"/>
    <property type="project" value="TreeGrafter"/>
</dbReference>
<dbReference type="PANTHER" id="PTHR22969:SF17">
    <property type="entry name" value="INHIBITOR OF NUCLEAR FACTOR KAPPA-B KINASE SUBUNIT BETA"/>
    <property type="match status" value="1"/>
</dbReference>
<sequence length="265" mass="30338">VLFRSQISLDFDIQQYRETVDAGGRVLNGISADMFLQWKQMAQKIDSFNDLGDRVKHIDSNATALTAEIVELQRSPFSKPKQTNELEDFERKAKELHGELLRATQGEASHDIMDHIGMVELVGKCYMKRDEVTKMLYKHLSKVIDCQHRLDPLLPELEVTCNEIEAARKQLVSMQRQRQLDLWTLLSHSVNLINCSDNASLSTVTPLSSSSIIQNSAMQECASMESMRLMDDCKTNSQRLQDMVNIMIREQEESMLYFSSLDSTR</sequence>
<dbReference type="InterPro" id="IPR041185">
    <property type="entry name" value="IKBKB_SDD"/>
</dbReference>
<reference evidence="12" key="1">
    <citation type="submission" date="2014-12" db="EMBL/GenBank/DDBJ databases">
        <title>Insight into the proteome of Arion vulgaris.</title>
        <authorList>
            <person name="Aradska J."/>
            <person name="Bulat T."/>
            <person name="Smidak R."/>
            <person name="Sarate P."/>
            <person name="Gangsoo J."/>
            <person name="Sialana F."/>
            <person name="Bilban M."/>
            <person name="Lubec G."/>
        </authorList>
    </citation>
    <scope>NUCLEOTIDE SEQUENCE</scope>
    <source>
        <tissue evidence="12">Skin</tissue>
    </source>
</reference>
<keyword evidence="10" id="KW-0539">Nucleus</keyword>
<evidence type="ECO:0000256" key="2">
    <source>
        <dbReference type="ARBA" id="ARBA00004496"/>
    </source>
</evidence>
<dbReference type="GO" id="GO:0005634">
    <property type="term" value="C:nucleus"/>
    <property type="evidence" value="ECO:0007669"/>
    <property type="project" value="UniProtKB-SubCell"/>
</dbReference>